<reference evidence="1" key="3">
    <citation type="journal article" date="2017" name="Nature">
        <title>Genome sequence of the progenitor of the wheat D genome Aegilops tauschii.</title>
        <authorList>
            <person name="Luo M.C."/>
            <person name="Gu Y.Q."/>
            <person name="Puiu D."/>
            <person name="Wang H."/>
            <person name="Twardziok S.O."/>
            <person name="Deal K.R."/>
            <person name="Huo N."/>
            <person name="Zhu T."/>
            <person name="Wang L."/>
            <person name="Wang Y."/>
            <person name="McGuire P.E."/>
            <person name="Liu S."/>
            <person name="Long H."/>
            <person name="Ramasamy R.K."/>
            <person name="Rodriguez J.C."/>
            <person name="Van S.L."/>
            <person name="Yuan L."/>
            <person name="Wang Z."/>
            <person name="Xia Z."/>
            <person name="Xiao L."/>
            <person name="Anderson O.D."/>
            <person name="Ouyang S."/>
            <person name="Liang Y."/>
            <person name="Zimin A.V."/>
            <person name="Pertea G."/>
            <person name="Qi P."/>
            <person name="Bennetzen J.L."/>
            <person name="Dai X."/>
            <person name="Dawson M.W."/>
            <person name="Muller H.G."/>
            <person name="Kugler K."/>
            <person name="Rivarola-Duarte L."/>
            <person name="Spannagl M."/>
            <person name="Mayer K.F.X."/>
            <person name="Lu F.H."/>
            <person name="Bevan M.W."/>
            <person name="Leroy P."/>
            <person name="Li P."/>
            <person name="You F.M."/>
            <person name="Sun Q."/>
            <person name="Liu Z."/>
            <person name="Lyons E."/>
            <person name="Wicker T."/>
            <person name="Salzberg S.L."/>
            <person name="Devos K.M."/>
            <person name="Dvorak J."/>
        </authorList>
    </citation>
    <scope>NUCLEOTIDE SEQUENCE [LARGE SCALE GENOMIC DNA]</scope>
    <source>
        <strain evidence="1">cv. AL8/78</strain>
    </source>
</reference>
<reference evidence="2" key="1">
    <citation type="journal article" date="2014" name="Science">
        <title>Ancient hybridizations among the ancestral genomes of bread wheat.</title>
        <authorList>
            <consortium name="International Wheat Genome Sequencing Consortium,"/>
            <person name="Marcussen T."/>
            <person name="Sandve S.R."/>
            <person name="Heier L."/>
            <person name="Spannagl M."/>
            <person name="Pfeifer M."/>
            <person name="Jakobsen K.S."/>
            <person name="Wulff B.B."/>
            <person name="Steuernagel B."/>
            <person name="Mayer K.F."/>
            <person name="Olsen O.A."/>
        </authorList>
    </citation>
    <scope>NUCLEOTIDE SEQUENCE [LARGE SCALE GENOMIC DNA]</scope>
    <source>
        <strain evidence="2">cv. AL8/78</strain>
    </source>
</reference>
<organism evidence="1 2">
    <name type="scientific">Aegilops tauschii subsp. strangulata</name>
    <name type="common">Goatgrass</name>
    <dbReference type="NCBI Taxonomy" id="200361"/>
    <lineage>
        <taxon>Eukaryota</taxon>
        <taxon>Viridiplantae</taxon>
        <taxon>Streptophyta</taxon>
        <taxon>Embryophyta</taxon>
        <taxon>Tracheophyta</taxon>
        <taxon>Spermatophyta</taxon>
        <taxon>Magnoliopsida</taxon>
        <taxon>Liliopsida</taxon>
        <taxon>Poales</taxon>
        <taxon>Poaceae</taxon>
        <taxon>BOP clade</taxon>
        <taxon>Pooideae</taxon>
        <taxon>Triticodae</taxon>
        <taxon>Triticeae</taxon>
        <taxon>Triticinae</taxon>
        <taxon>Aegilops</taxon>
    </lineage>
</organism>
<reference evidence="1" key="5">
    <citation type="journal article" date="2021" name="G3 (Bethesda)">
        <title>Aegilops tauschii genome assembly Aet v5.0 features greater sequence contiguity and improved annotation.</title>
        <authorList>
            <person name="Wang L."/>
            <person name="Zhu T."/>
            <person name="Rodriguez J.C."/>
            <person name="Deal K.R."/>
            <person name="Dubcovsky J."/>
            <person name="McGuire P.E."/>
            <person name="Lux T."/>
            <person name="Spannagl M."/>
            <person name="Mayer K.F.X."/>
            <person name="Baldrich P."/>
            <person name="Meyers B.C."/>
            <person name="Huo N."/>
            <person name="Gu Y.Q."/>
            <person name="Zhou H."/>
            <person name="Devos K.M."/>
            <person name="Bennetzen J.L."/>
            <person name="Unver T."/>
            <person name="Budak H."/>
            <person name="Gulick P.J."/>
            <person name="Galiba G."/>
            <person name="Kalapos B."/>
            <person name="Nelson D.R."/>
            <person name="Li P."/>
            <person name="You F.M."/>
            <person name="Luo M.C."/>
            <person name="Dvorak J."/>
        </authorList>
    </citation>
    <scope>NUCLEOTIDE SEQUENCE [LARGE SCALE GENOMIC DNA]</scope>
    <source>
        <strain evidence="1">cv. AL8/78</strain>
    </source>
</reference>
<protein>
    <submittedName>
        <fullName evidence="1">Uncharacterized protein</fullName>
    </submittedName>
</protein>
<dbReference type="Gramene" id="AET3Gv20106500.1">
    <property type="protein sequence ID" value="AET3Gv20106500.1"/>
    <property type="gene ID" value="AET3Gv20106500"/>
</dbReference>
<dbReference type="EnsemblPlants" id="AET3Gv20106500.1">
    <property type="protein sequence ID" value="AET3Gv20106500.1"/>
    <property type="gene ID" value="AET3Gv20106500"/>
</dbReference>
<evidence type="ECO:0000313" key="2">
    <source>
        <dbReference type="Proteomes" id="UP000015105"/>
    </source>
</evidence>
<reference evidence="1" key="4">
    <citation type="submission" date="2019-03" db="UniProtKB">
        <authorList>
            <consortium name="EnsemblPlants"/>
        </authorList>
    </citation>
    <scope>IDENTIFICATION</scope>
</reference>
<evidence type="ECO:0000313" key="1">
    <source>
        <dbReference type="EnsemblPlants" id="AET3Gv20106500.1"/>
    </source>
</evidence>
<dbReference type="AlphaFoldDB" id="A0A453DV37"/>
<proteinExistence type="predicted"/>
<name>A0A453DV37_AEGTS</name>
<accession>A0A453DV37</accession>
<keyword evidence="2" id="KW-1185">Reference proteome</keyword>
<reference evidence="2" key="2">
    <citation type="journal article" date="2017" name="Nat. Plants">
        <title>The Aegilops tauschii genome reveals multiple impacts of transposons.</title>
        <authorList>
            <person name="Zhao G."/>
            <person name="Zou C."/>
            <person name="Li K."/>
            <person name="Wang K."/>
            <person name="Li T."/>
            <person name="Gao L."/>
            <person name="Zhang X."/>
            <person name="Wang H."/>
            <person name="Yang Z."/>
            <person name="Liu X."/>
            <person name="Jiang W."/>
            <person name="Mao L."/>
            <person name="Kong X."/>
            <person name="Jiao Y."/>
            <person name="Jia J."/>
        </authorList>
    </citation>
    <scope>NUCLEOTIDE SEQUENCE [LARGE SCALE GENOMIC DNA]</scope>
    <source>
        <strain evidence="2">cv. AL8/78</strain>
    </source>
</reference>
<sequence length="66" mass="7802">NKIRHLRQFLRGWAKHWSGVYKVEKERLLTLIDAFDLKVDSSILTASELESKVEAEVRLKKLLHEE</sequence>
<dbReference type="Proteomes" id="UP000015105">
    <property type="component" value="Chromosome 3D"/>
</dbReference>